<dbReference type="KEGG" id="mrub:DEO27_004950"/>
<reference evidence="1" key="1">
    <citation type="submission" date="2019-08" db="EMBL/GenBank/DDBJ databases">
        <title>Comparative genome analysis confer to the adaptation heavy metal polluted environment.</title>
        <authorList>
            <person name="Li Y."/>
        </authorList>
    </citation>
    <scope>NUCLEOTIDE SEQUENCE [LARGE SCALE GENOMIC DNA]</scope>
    <source>
        <strain evidence="1">P1</strain>
    </source>
</reference>
<evidence type="ECO:0000313" key="2">
    <source>
        <dbReference type="Proteomes" id="UP000251402"/>
    </source>
</evidence>
<proteinExistence type="predicted"/>
<accession>A0A5C1HX23</accession>
<protein>
    <submittedName>
        <fullName evidence="1">Uncharacterized protein</fullName>
    </submittedName>
</protein>
<dbReference type="AlphaFoldDB" id="A0A5C1HX23"/>
<dbReference type="Proteomes" id="UP000251402">
    <property type="component" value="Chromosome"/>
</dbReference>
<name>A0A5C1HX23_9SPHI</name>
<evidence type="ECO:0000313" key="1">
    <source>
        <dbReference type="EMBL" id="QEM09388.1"/>
    </source>
</evidence>
<dbReference type="PROSITE" id="PS51257">
    <property type="entry name" value="PROKAR_LIPOPROTEIN"/>
    <property type="match status" value="1"/>
</dbReference>
<organism evidence="1 2">
    <name type="scientific">Mucilaginibacter rubeus</name>
    <dbReference type="NCBI Taxonomy" id="2027860"/>
    <lineage>
        <taxon>Bacteria</taxon>
        <taxon>Pseudomonadati</taxon>
        <taxon>Bacteroidota</taxon>
        <taxon>Sphingobacteriia</taxon>
        <taxon>Sphingobacteriales</taxon>
        <taxon>Sphingobacteriaceae</taxon>
        <taxon>Mucilaginibacter</taxon>
    </lineage>
</organism>
<keyword evidence="2" id="KW-1185">Reference proteome</keyword>
<dbReference type="RefSeq" id="WP_112574152.1">
    <property type="nucleotide sequence ID" value="NZ_CP043450.1"/>
</dbReference>
<dbReference type="EMBL" id="CP043450">
    <property type="protein sequence ID" value="QEM09388.1"/>
    <property type="molecule type" value="Genomic_DNA"/>
</dbReference>
<dbReference type="OrthoDB" id="836794at2"/>
<gene>
    <name evidence="1" type="ORF">DEO27_004950</name>
</gene>
<sequence length="224" mass="25162">MKLSYKPIALLFTIISITAASCKKDRQTQSSTDTFPKVFQYQGVTLSTERVFTYQGEVSDPVVKAKAIISTELNLMSHSVSTPQNDITFTSPEKIEIANDHYSGDLSSNGKQAFYNDVHTEISMDNGDDIRAVFSPFYKHLNIFNENNKYLYTSSLIFTSDDSAAKVIGIDICFLHRDPTTNKLIKKYTTSSSNEFNPSSINTALDKNDTLAIREFTTNYVIKK</sequence>